<dbReference type="Pfam" id="PF00156">
    <property type="entry name" value="Pribosyltran"/>
    <property type="match status" value="1"/>
</dbReference>
<dbReference type="RefSeq" id="WP_231059048.1">
    <property type="nucleotide sequence ID" value="NZ_JAJNOC010000005.1"/>
</dbReference>
<dbReference type="Gene3D" id="3.40.50.2020">
    <property type="match status" value="1"/>
</dbReference>
<comment type="caution">
    <text evidence="4">The sequence shown here is derived from an EMBL/GenBank/DDBJ whole genome shotgun (WGS) entry which is preliminary data.</text>
</comment>
<dbReference type="NCBIfam" id="NF006605">
    <property type="entry name" value="PRK09162.1"/>
    <property type="match status" value="1"/>
</dbReference>
<dbReference type="GO" id="GO:0016757">
    <property type="term" value="F:glycosyltransferase activity"/>
    <property type="evidence" value="ECO:0007669"/>
    <property type="project" value="UniProtKB-KW"/>
</dbReference>
<dbReference type="EC" id="2.4.2.8" evidence="4"/>
<reference evidence="4" key="1">
    <citation type="submission" date="2021-11" db="EMBL/GenBank/DDBJ databases">
        <title>The complete genome of Massilia sp sp. G4R7.</title>
        <authorList>
            <person name="Liu L."/>
            <person name="Yue J."/>
            <person name="Yuan J."/>
            <person name="Yang F."/>
            <person name="Li L."/>
        </authorList>
    </citation>
    <scope>NUCLEOTIDE SEQUENCE</scope>
    <source>
        <strain evidence="4">G4R7</strain>
    </source>
</reference>
<dbReference type="InterPro" id="IPR000836">
    <property type="entry name" value="PRTase_dom"/>
</dbReference>
<evidence type="ECO:0000256" key="1">
    <source>
        <dbReference type="ARBA" id="ARBA00048811"/>
    </source>
</evidence>
<protein>
    <submittedName>
        <fullName evidence="4">Hypoxanthine-guanine phosphoribosyltransferase</fullName>
        <ecNumber evidence="4">2.4.2.8</ecNumber>
    </submittedName>
</protein>
<dbReference type="InterPro" id="IPR029057">
    <property type="entry name" value="PRTase-like"/>
</dbReference>
<comment type="catalytic activity">
    <reaction evidence="2">
        <text>IMP + diphosphate = hypoxanthine + 5-phospho-alpha-D-ribose 1-diphosphate</text>
        <dbReference type="Rhea" id="RHEA:17973"/>
        <dbReference type="ChEBI" id="CHEBI:17368"/>
        <dbReference type="ChEBI" id="CHEBI:33019"/>
        <dbReference type="ChEBI" id="CHEBI:58017"/>
        <dbReference type="ChEBI" id="CHEBI:58053"/>
        <dbReference type="EC" id="2.4.2.8"/>
    </reaction>
    <physiologicalReaction direction="right-to-left" evidence="2">
        <dbReference type="Rhea" id="RHEA:17975"/>
    </physiologicalReaction>
</comment>
<keyword evidence="4" id="KW-0808">Transferase</keyword>
<feature type="domain" description="Phosphoribosyltransferase" evidence="3">
    <location>
        <begin position="18"/>
        <end position="169"/>
    </location>
</feature>
<dbReference type="PANTHER" id="PTHR43340">
    <property type="entry name" value="HYPOXANTHINE-GUANINE PHOSPHORIBOSYLTRANSFERASE"/>
    <property type="match status" value="1"/>
</dbReference>
<dbReference type="PANTHER" id="PTHR43340:SF1">
    <property type="entry name" value="HYPOXANTHINE PHOSPHORIBOSYLTRANSFERASE"/>
    <property type="match status" value="1"/>
</dbReference>
<gene>
    <name evidence="4" type="ORF">LQ564_15650</name>
</gene>
<evidence type="ECO:0000256" key="2">
    <source>
        <dbReference type="ARBA" id="ARBA00049402"/>
    </source>
</evidence>
<organism evidence="4 5">
    <name type="scientific">Massilia phyllostachyos</name>
    <dbReference type="NCBI Taxonomy" id="2898585"/>
    <lineage>
        <taxon>Bacteria</taxon>
        <taxon>Pseudomonadati</taxon>
        <taxon>Pseudomonadota</taxon>
        <taxon>Betaproteobacteria</taxon>
        <taxon>Burkholderiales</taxon>
        <taxon>Oxalobacteraceae</taxon>
        <taxon>Telluria group</taxon>
        <taxon>Massilia</taxon>
    </lineage>
</organism>
<keyword evidence="5" id="KW-1185">Reference proteome</keyword>
<proteinExistence type="predicted"/>
<dbReference type="CDD" id="cd06223">
    <property type="entry name" value="PRTases_typeI"/>
    <property type="match status" value="1"/>
</dbReference>
<dbReference type="SUPFAM" id="SSF53271">
    <property type="entry name" value="PRTase-like"/>
    <property type="match status" value="1"/>
</dbReference>
<dbReference type="EMBL" id="JAJNOC010000005">
    <property type="protein sequence ID" value="MCD2517750.1"/>
    <property type="molecule type" value="Genomic_DNA"/>
</dbReference>
<dbReference type="InterPro" id="IPR050408">
    <property type="entry name" value="HGPRT"/>
</dbReference>
<sequence>MQDYHHDRARALLANATQIVTPEEVQAAVQRVAEQLNTRFGAEKSFPLVLGVMGGAVVFTGNLLPQLDFPLEFDYIHVSRYGDADRGGQIVWKVIPRQDVTGRIIVVVDDILDEGETLAHVKQRLLDMGAAEVVIAVFADKDLKRAKPIKADLVGLTLPNEFVVGFGMDVYNYWRNLPGLWSISQADLSAAEPPPAFPVPDAKRLDE</sequence>
<accession>A0ABS8Q7Q2</accession>
<dbReference type="Proteomes" id="UP001179361">
    <property type="component" value="Unassembled WGS sequence"/>
</dbReference>
<keyword evidence="4" id="KW-0328">Glycosyltransferase</keyword>
<name>A0ABS8Q7Q2_9BURK</name>
<evidence type="ECO:0000313" key="5">
    <source>
        <dbReference type="Proteomes" id="UP001179361"/>
    </source>
</evidence>
<evidence type="ECO:0000313" key="4">
    <source>
        <dbReference type="EMBL" id="MCD2517750.1"/>
    </source>
</evidence>
<evidence type="ECO:0000259" key="3">
    <source>
        <dbReference type="Pfam" id="PF00156"/>
    </source>
</evidence>
<comment type="catalytic activity">
    <reaction evidence="1">
        <text>GMP + diphosphate = guanine + 5-phospho-alpha-D-ribose 1-diphosphate</text>
        <dbReference type="Rhea" id="RHEA:25424"/>
        <dbReference type="ChEBI" id="CHEBI:16235"/>
        <dbReference type="ChEBI" id="CHEBI:33019"/>
        <dbReference type="ChEBI" id="CHEBI:58017"/>
        <dbReference type="ChEBI" id="CHEBI:58115"/>
        <dbReference type="EC" id="2.4.2.8"/>
    </reaction>
    <physiologicalReaction direction="right-to-left" evidence="1">
        <dbReference type="Rhea" id="RHEA:25426"/>
    </physiologicalReaction>
</comment>